<keyword evidence="1" id="KW-0812">Transmembrane</keyword>
<dbReference type="EMBL" id="LAZR01061240">
    <property type="protein sequence ID" value="KKK63984.1"/>
    <property type="molecule type" value="Genomic_DNA"/>
</dbReference>
<proteinExistence type="predicted"/>
<organism evidence="2">
    <name type="scientific">marine sediment metagenome</name>
    <dbReference type="NCBI Taxonomy" id="412755"/>
    <lineage>
        <taxon>unclassified sequences</taxon>
        <taxon>metagenomes</taxon>
        <taxon>ecological metagenomes</taxon>
    </lineage>
</organism>
<feature type="transmembrane region" description="Helical" evidence="1">
    <location>
        <begin position="164"/>
        <end position="190"/>
    </location>
</feature>
<feature type="transmembrane region" description="Helical" evidence="1">
    <location>
        <begin position="121"/>
        <end position="152"/>
    </location>
</feature>
<gene>
    <name evidence="2" type="ORF">LCGC14_2988800</name>
</gene>
<protein>
    <submittedName>
        <fullName evidence="2">Uncharacterized protein</fullName>
    </submittedName>
</protein>
<name>A0A0F8ZBY8_9ZZZZ</name>
<keyword evidence="1" id="KW-0472">Membrane</keyword>
<comment type="caution">
    <text evidence="2">The sequence shown here is derived from an EMBL/GenBank/DDBJ whole genome shotgun (WGS) entry which is preliminary data.</text>
</comment>
<feature type="transmembrane region" description="Helical" evidence="1">
    <location>
        <begin position="38"/>
        <end position="61"/>
    </location>
</feature>
<accession>A0A0F8ZBY8</accession>
<feature type="transmembrane region" description="Helical" evidence="1">
    <location>
        <begin position="12"/>
        <end position="31"/>
    </location>
</feature>
<evidence type="ECO:0000313" key="2">
    <source>
        <dbReference type="EMBL" id="KKK63984.1"/>
    </source>
</evidence>
<evidence type="ECO:0000256" key="1">
    <source>
        <dbReference type="SAM" id="Phobius"/>
    </source>
</evidence>
<sequence length="198" mass="20898">MKPLASSNSNIAQAGYILLSTALFVVVADQIRRRGTAIVLAGAVWAATLNITLGIVDFLALDDLLAFIRTADYALANEHSFLGMPRVIGGFAEASEFGPVSAAFFGFFAVLYMAGRRSRDLWLAVGNLVLSAMSFSTTAYVALFVAVVLVVVQARRLLVGMSRTFGHLLVTAFAAVIFGGVCALILAPAADTTGDVFK</sequence>
<reference evidence="2" key="1">
    <citation type="journal article" date="2015" name="Nature">
        <title>Complex archaea that bridge the gap between prokaryotes and eukaryotes.</title>
        <authorList>
            <person name="Spang A."/>
            <person name="Saw J.H."/>
            <person name="Jorgensen S.L."/>
            <person name="Zaremba-Niedzwiedzka K."/>
            <person name="Martijn J."/>
            <person name="Lind A.E."/>
            <person name="van Eijk R."/>
            <person name="Schleper C."/>
            <person name="Guy L."/>
            <person name="Ettema T.J."/>
        </authorList>
    </citation>
    <scope>NUCLEOTIDE SEQUENCE</scope>
</reference>
<feature type="transmembrane region" description="Helical" evidence="1">
    <location>
        <begin position="97"/>
        <end position="114"/>
    </location>
</feature>
<keyword evidence="1" id="KW-1133">Transmembrane helix</keyword>
<feature type="non-terminal residue" evidence="2">
    <location>
        <position position="198"/>
    </location>
</feature>
<dbReference type="AlphaFoldDB" id="A0A0F8ZBY8"/>